<name>A0A0N1NX10_9EURO</name>
<dbReference type="VEuPathDB" id="FungiDB:AB675_1389"/>
<feature type="compositionally biased region" description="Basic and acidic residues" evidence="1">
    <location>
        <begin position="454"/>
        <end position="465"/>
    </location>
</feature>
<evidence type="ECO:0000313" key="4">
    <source>
        <dbReference type="Proteomes" id="UP000038010"/>
    </source>
</evidence>
<keyword evidence="2" id="KW-0472">Membrane</keyword>
<feature type="compositionally biased region" description="Polar residues" evidence="1">
    <location>
        <begin position="117"/>
        <end position="134"/>
    </location>
</feature>
<feature type="transmembrane region" description="Helical" evidence="2">
    <location>
        <begin position="314"/>
        <end position="335"/>
    </location>
</feature>
<proteinExistence type="predicted"/>
<feature type="compositionally biased region" description="Basic and acidic residues" evidence="1">
    <location>
        <begin position="419"/>
        <end position="442"/>
    </location>
</feature>
<reference evidence="3 4" key="1">
    <citation type="submission" date="2015-06" db="EMBL/GenBank/DDBJ databases">
        <title>Draft genome of the ant-associated black yeast Phialophora attae CBS 131958.</title>
        <authorList>
            <person name="Moreno L.F."/>
            <person name="Stielow B.J."/>
            <person name="de Hoog S."/>
            <person name="Vicente V.A."/>
            <person name="Weiss V.A."/>
            <person name="de Vries M."/>
            <person name="Cruz L.M."/>
            <person name="Souza E.M."/>
        </authorList>
    </citation>
    <scope>NUCLEOTIDE SEQUENCE [LARGE SCALE GENOMIC DNA]</scope>
    <source>
        <strain evidence="3 4">CBS 131958</strain>
    </source>
</reference>
<dbReference type="AlphaFoldDB" id="A0A0N1NX10"/>
<dbReference type="STRING" id="1664694.A0A0N1NX10"/>
<feature type="compositionally biased region" description="Basic residues" evidence="1">
    <location>
        <begin position="103"/>
        <end position="116"/>
    </location>
</feature>
<organism evidence="3 4">
    <name type="scientific">Cyphellophora attinorum</name>
    <dbReference type="NCBI Taxonomy" id="1664694"/>
    <lineage>
        <taxon>Eukaryota</taxon>
        <taxon>Fungi</taxon>
        <taxon>Dikarya</taxon>
        <taxon>Ascomycota</taxon>
        <taxon>Pezizomycotina</taxon>
        <taxon>Eurotiomycetes</taxon>
        <taxon>Chaetothyriomycetidae</taxon>
        <taxon>Chaetothyriales</taxon>
        <taxon>Cyphellophoraceae</taxon>
        <taxon>Cyphellophora</taxon>
    </lineage>
</organism>
<keyword evidence="4" id="KW-1185">Reference proteome</keyword>
<evidence type="ECO:0000256" key="1">
    <source>
        <dbReference type="SAM" id="MobiDB-lite"/>
    </source>
</evidence>
<evidence type="ECO:0000313" key="3">
    <source>
        <dbReference type="EMBL" id="KPI34430.1"/>
    </source>
</evidence>
<feature type="compositionally biased region" description="Polar residues" evidence="1">
    <location>
        <begin position="482"/>
        <end position="493"/>
    </location>
</feature>
<dbReference type="Proteomes" id="UP000038010">
    <property type="component" value="Unassembled WGS sequence"/>
</dbReference>
<gene>
    <name evidence="3" type="ORF">AB675_1389</name>
</gene>
<sequence length="493" mass="54406">MAAMVTQTVAIVDKSNKVVGTTKQLKNVFKEAKLAYMERKAEIVAERKAKEDRELQKARKHVEAMTIADEDERRSIASSAPRHRSRRHAHYESDEEEEEQQRERRRPSMKNHHRQHSSMSVRSGQTASSRSSFDSARPHRTRTRSIPHSPRSPLGQFNDDLAATRSAPGSPTGHALTRRKTDGLALQQSNRRPSAPRSFSDANIDMDLAYGDFHPSSIAPKDLALSRTTEQKLQEQEMKTLVQRAKGLMDEANCAQHSVKAIIAHLQKNPDAMAAVALTLAEISNIATKMAPGALAAMKGSAPAVFALLASPQFLIAVGVGVGVTVVAIGGYKIIKKIQAAKADKEGSMDEMLEVKELDRIEHWRRGIADVGDEAYEASIVSGATSVEGEFITPMAARSMGHLVPEETKKEKKERKKKAKDDEKREKKDKKSNSRSEVRSEVSSKGSEKRRKSRVEDVKGKEIVVKKPSPLRRMFTPKEASSRGSTASGIPGI</sequence>
<feature type="region of interest" description="Disordered" evidence="1">
    <location>
        <begin position="69"/>
        <end position="200"/>
    </location>
</feature>
<accession>A0A0N1NX10</accession>
<keyword evidence="2" id="KW-1133">Transmembrane helix</keyword>
<dbReference type="EMBL" id="LFJN01000060">
    <property type="protein sequence ID" value="KPI34430.1"/>
    <property type="molecule type" value="Genomic_DNA"/>
</dbReference>
<protein>
    <submittedName>
        <fullName evidence="3">Uncharacterized protein</fullName>
    </submittedName>
</protein>
<feature type="region of interest" description="Disordered" evidence="1">
    <location>
        <begin position="396"/>
        <end position="493"/>
    </location>
</feature>
<dbReference type="OrthoDB" id="5402307at2759"/>
<comment type="caution">
    <text evidence="3">The sequence shown here is derived from an EMBL/GenBank/DDBJ whole genome shotgun (WGS) entry which is preliminary data.</text>
</comment>
<keyword evidence="2" id="KW-0812">Transmembrane</keyword>
<dbReference type="RefSeq" id="XP_017994393.1">
    <property type="nucleotide sequence ID" value="XM_018141274.1"/>
</dbReference>
<evidence type="ECO:0000256" key="2">
    <source>
        <dbReference type="SAM" id="Phobius"/>
    </source>
</evidence>
<dbReference type="GeneID" id="28733154"/>